<keyword evidence="2" id="KW-0597">Phosphoprotein</keyword>
<proteinExistence type="predicted"/>
<dbReference type="Pfam" id="PF00196">
    <property type="entry name" value="GerE"/>
    <property type="match status" value="1"/>
</dbReference>
<dbReference type="SUPFAM" id="SSF46894">
    <property type="entry name" value="C-terminal effector domain of the bipartite response regulators"/>
    <property type="match status" value="1"/>
</dbReference>
<gene>
    <name evidence="5" type="ORF">GCM10010191_57070</name>
</gene>
<dbReference type="SMART" id="SM00448">
    <property type="entry name" value="REC"/>
    <property type="match status" value="1"/>
</dbReference>
<dbReference type="Pfam" id="PF00072">
    <property type="entry name" value="Response_reg"/>
    <property type="match status" value="1"/>
</dbReference>
<organism evidence="5 6">
    <name type="scientific">Actinomadura vinacea</name>
    <dbReference type="NCBI Taxonomy" id="115336"/>
    <lineage>
        <taxon>Bacteria</taxon>
        <taxon>Bacillati</taxon>
        <taxon>Actinomycetota</taxon>
        <taxon>Actinomycetes</taxon>
        <taxon>Streptosporangiales</taxon>
        <taxon>Thermomonosporaceae</taxon>
        <taxon>Actinomadura</taxon>
    </lineage>
</organism>
<dbReference type="PROSITE" id="PS50110">
    <property type="entry name" value="RESPONSE_REGULATORY"/>
    <property type="match status" value="1"/>
</dbReference>
<dbReference type="CDD" id="cd06170">
    <property type="entry name" value="LuxR_C_like"/>
    <property type="match status" value="1"/>
</dbReference>
<evidence type="ECO:0000256" key="1">
    <source>
        <dbReference type="ARBA" id="ARBA00023125"/>
    </source>
</evidence>
<dbReference type="PANTHER" id="PTHR43214:SF42">
    <property type="entry name" value="TRANSCRIPTIONAL REGULATORY PROTEIN DESR"/>
    <property type="match status" value="1"/>
</dbReference>
<feature type="modified residue" description="4-aspartylphosphate" evidence="2">
    <location>
        <position position="54"/>
    </location>
</feature>
<feature type="domain" description="Response regulatory" evidence="4">
    <location>
        <begin position="3"/>
        <end position="119"/>
    </location>
</feature>
<accession>A0ABN3JMS2</accession>
<dbReference type="EMBL" id="BAAARW010000020">
    <property type="protein sequence ID" value="GAA2435045.1"/>
    <property type="molecule type" value="Genomic_DNA"/>
</dbReference>
<dbReference type="Proteomes" id="UP001501231">
    <property type="component" value="Unassembled WGS sequence"/>
</dbReference>
<dbReference type="Gene3D" id="3.40.50.2300">
    <property type="match status" value="1"/>
</dbReference>
<dbReference type="InterPro" id="IPR000792">
    <property type="entry name" value="Tscrpt_reg_LuxR_C"/>
</dbReference>
<comment type="caution">
    <text evidence="5">The sequence shown here is derived from an EMBL/GenBank/DDBJ whole genome shotgun (WGS) entry which is preliminary data.</text>
</comment>
<evidence type="ECO:0000256" key="2">
    <source>
        <dbReference type="PROSITE-ProRule" id="PRU00169"/>
    </source>
</evidence>
<evidence type="ECO:0000259" key="4">
    <source>
        <dbReference type="PROSITE" id="PS50110"/>
    </source>
</evidence>
<dbReference type="PRINTS" id="PR00038">
    <property type="entry name" value="HTHLUXR"/>
</dbReference>
<dbReference type="SMART" id="SM00421">
    <property type="entry name" value="HTH_LUXR"/>
    <property type="match status" value="1"/>
</dbReference>
<keyword evidence="1" id="KW-0238">DNA-binding</keyword>
<protein>
    <submittedName>
        <fullName evidence="5">Response regulator transcription factor</fullName>
    </submittedName>
</protein>
<dbReference type="InterPro" id="IPR001789">
    <property type="entry name" value="Sig_transdc_resp-reg_receiver"/>
</dbReference>
<dbReference type="RefSeq" id="WP_344593009.1">
    <property type="nucleotide sequence ID" value="NZ_BAAARW010000020.1"/>
</dbReference>
<evidence type="ECO:0000313" key="5">
    <source>
        <dbReference type="EMBL" id="GAA2435045.1"/>
    </source>
</evidence>
<dbReference type="PROSITE" id="PS50043">
    <property type="entry name" value="HTH_LUXR_2"/>
    <property type="match status" value="1"/>
</dbReference>
<sequence>MIKVLVAEDMHLVRGALIALLEREDDLAVVAEVGDGAGVVPAARVHRPDVAVLDIGMPGVDGLEAAARIAAELPGCRVLMVTGAATPAALRRALAAGAAGFMVKDAPPRELADAIRRVAAGEQVIDQALAVRALTAPENPLTDREVDVLRMAASGAEPAEIAATLHLSRGTVRNYLGVIVGKLGARNRLDAVRIAAEAGWL</sequence>
<evidence type="ECO:0000259" key="3">
    <source>
        <dbReference type="PROSITE" id="PS50043"/>
    </source>
</evidence>
<dbReference type="InterPro" id="IPR011006">
    <property type="entry name" value="CheY-like_superfamily"/>
</dbReference>
<keyword evidence="6" id="KW-1185">Reference proteome</keyword>
<dbReference type="SUPFAM" id="SSF52172">
    <property type="entry name" value="CheY-like"/>
    <property type="match status" value="1"/>
</dbReference>
<dbReference type="InterPro" id="IPR016032">
    <property type="entry name" value="Sig_transdc_resp-reg_C-effctor"/>
</dbReference>
<feature type="domain" description="HTH luxR-type" evidence="3">
    <location>
        <begin position="134"/>
        <end position="199"/>
    </location>
</feature>
<evidence type="ECO:0000313" key="6">
    <source>
        <dbReference type="Proteomes" id="UP001501231"/>
    </source>
</evidence>
<dbReference type="PANTHER" id="PTHR43214">
    <property type="entry name" value="TWO-COMPONENT RESPONSE REGULATOR"/>
    <property type="match status" value="1"/>
</dbReference>
<name>A0ABN3JMS2_9ACTN</name>
<dbReference type="InterPro" id="IPR039420">
    <property type="entry name" value="WalR-like"/>
</dbReference>
<reference evidence="6" key="1">
    <citation type="journal article" date="2019" name="Int. J. Syst. Evol. Microbiol.">
        <title>The Global Catalogue of Microorganisms (GCM) 10K type strain sequencing project: providing services to taxonomists for standard genome sequencing and annotation.</title>
        <authorList>
            <consortium name="The Broad Institute Genomics Platform"/>
            <consortium name="The Broad Institute Genome Sequencing Center for Infectious Disease"/>
            <person name="Wu L."/>
            <person name="Ma J."/>
        </authorList>
    </citation>
    <scope>NUCLEOTIDE SEQUENCE [LARGE SCALE GENOMIC DNA]</scope>
    <source>
        <strain evidence="6">JCM 3325</strain>
    </source>
</reference>